<comment type="caution">
    <text evidence="4">The sequence shown here is derived from an EMBL/GenBank/DDBJ whole genome shotgun (WGS) entry which is preliminary data.</text>
</comment>
<dbReference type="GO" id="GO:0005525">
    <property type="term" value="F:GTP binding"/>
    <property type="evidence" value="ECO:0007669"/>
    <property type="project" value="TreeGrafter"/>
</dbReference>
<dbReference type="PANTHER" id="PTHR34932:SF1">
    <property type="entry name" value="TRPL TRANSLOCATION DEFECT PROTEIN 14"/>
    <property type="match status" value="1"/>
</dbReference>
<protein>
    <recommendedName>
        <fullName evidence="3">NadR/Ttd14 AAA domain-containing protein</fullName>
    </recommendedName>
</protein>
<dbReference type="EMBL" id="BRYA01000208">
    <property type="protein sequence ID" value="GMI44146.1"/>
    <property type="molecule type" value="Genomic_DNA"/>
</dbReference>
<dbReference type="Gene3D" id="2.40.320.10">
    <property type="entry name" value="Hypothetical Protein Pfu-838710-001"/>
    <property type="match status" value="1"/>
</dbReference>
<dbReference type="PANTHER" id="PTHR34932">
    <property type="entry name" value="TRPL TRANSLOCATION DEFECT PROTEIN 14"/>
    <property type="match status" value="1"/>
</dbReference>
<dbReference type="Gene3D" id="3.40.50.300">
    <property type="entry name" value="P-loop containing nucleotide triphosphate hydrolases"/>
    <property type="match status" value="1"/>
</dbReference>
<evidence type="ECO:0000256" key="2">
    <source>
        <dbReference type="SAM" id="SignalP"/>
    </source>
</evidence>
<evidence type="ECO:0000313" key="4">
    <source>
        <dbReference type="EMBL" id="GMI44146.1"/>
    </source>
</evidence>
<organism evidence="4 5">
    <name type="scientific">Triparma columacea</name>
    <dbReference type="NCBI Taxonomy" id="722753"/>
    <lineage>
        <taxon>Eukaryota</taxon>
        <taxon>Sar</taxon>
        <taxon>Stramenopiles</taxon>
        <taxon>Ochrophyta</taxon>
        <taxon>Bolidophyceae</taxon>
        <taxon>Parmales</taxon>
        <taxon>Triparmaceae</taxon>
        <taxon>Triparma</taxon>
    </lineage>
</organism>
<keyword evidence="5" id="KW-1185">Reference proteome</keyword>
<dbReference type="InterPro" id="IPR053227">
    <property type="entry name" value="TRPL-trafficking_regulator"/>
</dbReference>
<keyword evidence="2" id="KW-0732">Signal</keyword>
<dbReference type="OrthoDB" id="6375174at2759"/>
<feature type="signal peptide" evidence="2">
    <location>
        <begin position="1"/>
        <end position="19"/>
    </location>
</feature>
<dbReference type="Proteomes" id="UP001165065">
    <property type="component" value="Unassembled WGS sequence"/>
</dbReference>
<evidence type="ECO:0000313" key="5">
    <source>
        <dbReference type="Proteomes" id="UP001165065"/>
    </source>
</evidence>
<feature type="domain" description="NadR/Ttd14 AAA" evidence="3">
    <location>
        <begin position="40"/>
        <end position="222"/>
    </location>
</feature>
<feature type="region of interest" description="Disordered" evidence="1">
    <location>
        <begin position="287"/>
        <end position="331"/>
    </location>
</feature>
<dbReference type="SUPFAM" id="SSF52540">
    <property type="entry name" value="P-loop containing nucleoside triphosphate hydrolases"/>
    <property type="match status" value="1"/>
</dbReference>
<dbReference type="Pfam" id="PF13521">
    <property type="entry name" value="AAA_28"/>
    <property type="match status" value="1"/>
</dbReference>
<dbReference type="GO" id="GO:0070300">
    <property type="term" value="F:phosphatidic acid binding"/>
    <property type="evidence" value="ECO:0007669"/>
    <property type="project" value="TreeGrafter"/>
</dbReference>
<dbReference type="InterPro" id="IPR027417">
    <property type="entry name" value="P-loop_NTPase"/>
</dbReference>
<dbReference type="AlphaFoldDB" id="A0A9W7GDQ0"/>
<evidence type="ECO:0000256" key="1">
    <source>
        <dbReference type="SAM" id="MobiDB-lite"/>
    </source>
</evidence>
<gene>
    <name evidence="4" type="ORF">TrCOL_g5478</name>
</gene>
<name>A0A9W7GDQ0_9STRA</name>
<accession>A0A9W7GDQ0</accession>
<dbReference type="InterPro" id="IPR038727">
    <property type="entry name" value="NadR/Ttd14_AAA_dom"/>
</dbReference>
<evidence type="ECO:0000259" key="3">
    <source>
        <dbReference type="Pfam" id="PF13521"/>
    </source>
</evidence>
<proteinExistence type="predicted"/>
<feature type="chain" id="PRO_5040722373" description="NadR/Ttd14 AAA domain-containing protein" evidence="2">
    <location>
        <begin position="20"/>
        <end position="461"/>
    </location>
</feature>
<dbReference type="GO" id="GO:0035091">
    <property type="term" value="F:phosphatidylinositol binding"/>
    <property type="evidence" value="ECO:0007669"/>
    <property type="project" value="TreeGrafter"/>
</dbReference>
<reference evidence="5" key="1">
    <citation type="journal article" date="2023" name="Commun. Biol.">
        <title>Genome analysis of Parmales, the sister group of diatoms, reveals the evolutionary specialization of diatoms from phago-mixotrophs to photoautotrophs.</title>
        <authorList>
            <person name="Ban H."/>
            <person name="Sato S."/>
            <person name="Yoshikawa S."/>
            <person name="Yamada K."/>
            <person name="Nakamura Y."/>
            <person name="Ichinomiya M."/>
            <person name="Sato N."/>
            <person name="Blanc-Mathieu R."/>
            <person name="Endo H."/>
            <person name="Kuwata A."/>
            <person name="Ogata H."/>
        </authorList>
    </citation>
    <scope>NUCLEOTIDE SEQUENCE [LARGE SCALE GENOMIC DNA]</scope>
</reference>
<sequence>MSLFFLLHPLASICHSILGGRDIVEQEEVDTSLNKVEVYKFVLTGGPCGGKTTALARISSYLRERGFAVYTVPEAATMLFSNGCSPKCFGINGWARVFQEKLLLLQERLEDSFQEIAEKSGQRAVLLCDRGLMDGKGYMDLVEWDGMLEDLSLNEVDIRDNRYNSVFHLVTAAEGAESFYTKENNTARTESIPEARKLDADTQRSWLGHPHHFIFGNDTDFEGKLRSLISTVSSQVGIPSFEKSTVKFLLDEDRDWEIVCKENGVECQTFQIEKVYLYEGGDYGGGRVSPSSSPKGVHVVSGDYTSAAPPPPPRSLSPMSSTPIKGARQPPNVKAEYSFVRKREGRDSTAYGQTTVQTTSEGQVIEVKRIITGREYRNLVRNRDGRRHVVRQTRVSFIWDGMSFSAHRYLQPINGVSILHAQRGGEEVEVGVPAWIGGGRELDVQGKDRGLGAYEISKRKR</sequence>